<comment type="caution">
    <text evidence="12">The sequence shown here is derived from an EMBL/GenBank/DDBJ whole genome shotgun (WGS) entry which is preliminary data.</text>
</comment>
<evidence type="ECO:0000256" key="9">
    <source>
        <dbReference type="ARBA" id="ARBA00022842"/>
    </source>
</evidence>
<dbReference type="EC" id="3.1.4.1" evidence="5"/>
<comment type="catalytic activity">
    <reaction evidence="1">
        <text>Hydrolytically removes 5'-nucleotides successively from the 3'-hydroxy termini of 3'-hydroxy-terminated oligonucleotides.</text>
        <dbReference type="EC" id="3.1.4.1"/>
    </reaction>
</comment>
<organism evidence="12 13">
    <name type="scientific">OM182 bacterium MED-G24</name>
    <dbReference type="NCBI Taxonomy" id="1986255"/>
    <lineage>
        <taxon>Bacteria</taxon>
        <taxon>Pseudomonadati</taxon>
        <taxon>Pseudomonadota</taxon>
        <taxon>Gammaproteobacteria</taxon>
        <taxon>OMG group</taxon>
        <taxon>OM182 clade</taxon>
    </lineage>
</organism>
<dbReference type="SMART" id="SM00990">
    <property type="entry name" value="VRR_NUC"/>
    <property type="match status" value="1"/>
</dbReference>
<gene>
    <name evidence="12" type="ORF">CNE99_09055</name>
</gene>
<evidence type="ECO:0000313" key="12">
    <source>
        <dbReference type="EMBL" id="PDH36813.1"/>
    </source>
</evidence>
<dbReference type="AlphaFoldDB" id="A0A2A5WKJ0"/>
<dbReference type="GO" id="GO:0046872">
    <property type="term" value="F:metal ion binding"/>
    <property type="evidence" value="ECO:0007669"/>
    <property type="project" value="UniProtKB-KW"/>
</dbReference>
<dbReference type="InterPro" id="IPR014883">
    <property type="entry name" value="VRR_NUC"/>
</dbReference>
<dbReference type="InterPro" id="IPR033315">
    <property type="entry name" value="Fan1-like"/>
</dbReference>
<dbReference type="PANTHER" id="PTHR15749:SF4">
    <property type="entry name" value="FANCONI-ASSOCIATED NUCLEASE 1"/>
    <property type="match status" value="1"/>
</dbReference>
<dbReference type="Gene3D" id="3.40.1350.10">
    <property type="match status" value="1"/>
</dbReference>
<dbReference type="Pfam" id="PF21315">
    <property type="entry name" value="FAN1_HTH"/>
    <property type="match status" value="1"/>
</dbReference>
<comment type="similarity">
    <text evidence="4">Belongs to the FAN1 family.</text>
</comment>
<evidence type="ECO:0000256" key="10">
    <source>
        <dbReference type="ARBA" id="ARBA00023211"/>
    </source>
</evidence>
<evidence type="ECO:0000256" key="2">
    <source>
        <dbReference type="ARBA" id="ARBA00001936"/>
    </source>
</evidence>
<dbReference type="GO" id="GO:0070336">
    <property type="term" value="F:flap-structured DNA binding"/>
    <property type="evidence" value="ECO:0007669"/>
    <property type="project" value="TreeGrafter"/>
</dbReference>
<evidence type="ECO:0000256" key="5">
    <source>
        <dbReference type="ARBA" id="ARBA00012029"/>
    </source>
</evidence>
<dbReference type="Pfam" id="PF08774">
    <property type="entry name" value="VRR_NUC"/>
    <property type="match status" value="1"/>
</dbReference>
<keyword evidence="8" id="KW-0378">Hydrolase</keyword>
<evidence type="ECO:0000256" key="3">
    <source>
        <dbReference type="ARBA" id="ARBA00001946"/>
    </source>
</evidence>
<feature type="domain" description="VRR-NUC" evidence="11">
    <location>
        <begin position="476"/>
        <end position="589"/>
    </location>
</feature>
<dbReference type="PANTHER" id="PTHR15749">
    <property type="entry name" value="FANCONI-ASSOCIATED NUCLEASE 1"/>
    <property type="match status" value="1"/>
</dbReference>
<dbReference type="GO" id="GO:0004528">
    <property type="term" value="F:phosphodiesterase I activity"/>
    <property type="evidence" value="ECO:0007669"/>
    <property type="project" value="UniProtKB-EC"/>
</dbReference>
<evidence type="ECO:0000256" key="6">
    <source>
        <dbReference type="ARBA" id="ARBA00022722"/>
    </source>
</evidence>
<evidence type="ECO:0000256" key="4">
    <source>
        <dbReference type="ARBA" id="ARBA00005533"/>
    </source>
</evidence>
<dbReference type="GO" id="GO:0017108">
    <property type="term" value="F:5'-flap endonuclease activity"/>
    <property type="evidence" value="ECO:0007669"/>
    <property type="project" value="TreeGrafter"/>
</dbReference>
<dbReference type="Proteomes" id="UP000219327">
    <property type="component" value="Unassembled WGS sequence"/>
</dbReference>
<sequence length="591" mass="68005">MPDELPIGYYHTNFCKLLAFVQNRYHDLLTHAERACIDDFHDLTPDAQRLFVRLLTRKGPLYRSDRLAYEEIGETEKALDELSSAGFVFALSRNDGEHEWHRIGVSNAEFPEAADEESKGNNGLDTEAVEVSQASAVDVSDVSVEGASKDAVLALLTRHELIALLKTGSTSRRSQLVAEATQLPVAAIVQHLPFRVVMTRRLQEVTCFRLLFFGNTHQNLTEFVLRDLGVAPYETYTIDETSRFFTCRDHVEEVRRAYEISDHCHHLLETPDVTHIERFAGDFPEQISVRATRLLDRTRNQMARQLERMQAEDAALAIYQQSQTHPARERQVRLLIAGDCLGDALLLVNRMLAEPWNEDELEFAYLSKHRILKKLGQPTTPPVRCQPIVNDLVLEAETDLRVEELVRRHYEQQGYQAHYVENALFPGLFGLLFWDVIFSHQPGVFFNEFQRGPVDMFDSRFVSSRQPLIDECFISLSSGNYRHRIRSTFRHKFPAVNYFVHWGMLDEVLLETCLDRIPADHLASVFRRMLRDLRNNRSGFPDLIVFPPGSGYELIEVKGPGDALQKHQRRWFGHFERENIPARVAKVEYAS</sequence>
<keyword evidence="7" id="KW-0479">Metal-binding</keyword>
<reference evidence="12 13" key="1">
    <citation type="submission" date="2017-08" db="EMBL/GenBank/DDBJ databases">
        <title>Fine stratification of microbial communities through a metagenomic profile of the photic zone.</title>
        <authorList>
            <person name="Haro-Moreno J.M."/>
            <person name="Lopez-Perez M."/>
            <person name="De La Torre J."/>
            <person name="Picazo A."/>
            <person name="Camacho A."/>
            <person name="Rodriguez-Valera F."/>
        </authorList>
    </citation>
    <scope>NUCLEOTIDE SEQUENCE [LARGE SCALE GENOMIC DNA]</scope>
    <source>
        <strain evidence="12">MED-G24</strain>
    </source>
</reference>
<keyword evidence="10" id="KW-0464">Manganese</keyword>
<evidence type="ECO:0000256" key="8">
    <source>
        <dbReference type="ARBA" id="ARBA00022801"/>
    </source>
</evidence>
<evidence type="ECO:0000259" key="11">
    <source>
        <dbReference type="SMART" id="SM00990"/>
    </source>
</evidence>
<evidence type="ECO:0000313" key="13">
    <source>
        <dbReference type="Proteomes" id="UP000219327"/>
    </source>
</evidence>
<keyword evidence="6" id="KW-0540">Nuclease</keyword>
<name>A0A2A5WKJ0_9GAMM</name>
<evidence type="ECO:0000256" key="1">
    <source>
        <dbReference type="ARBA" id="ARBA00000983"/>
    </source>
</evidence>
<dbReference type="GO" id="GO:0008409">
    <property type="term" value="F:5'-3' exonuclease activity"/>
    <property type="evidence" value="ECO:0007669"/>
    <property type="project" value="TreeGrafter"/>
</dbReference>
<proteinExistence type="inferred from homology"/>
<evidence type="ECO:0000256" key="7">
    <source>
        <dbReference type="ARBA" id="ARBA00022723"/>
    </source>
</evidence>
<dbReference type="EMBL" id="NTKD01000059">
    <property type="protein sequence ID" value="PDH36813.1"/>
    <property type="molecule type" value="Genomic_DNA"/>
</dbReference>
<keyword evidence="9" id="KW-0460">Magnesium</keyword>
<dbReference type="GO" id="GO:0036297">
    <property type="term" value="P:interstrand cross-link repair"/>
    <property type="evidence" value="ECO:0007669"/>
    <property type="project" value="InterPro"/>
</dbReference>
<comment type="cofactor">
    <cofactor evidence="2">
        <name>Mn(2+)</name>
        <dbReference type="ChEBI" id="CHEBI:29035"/>
    </cofactor>
</comment>
<dbReference type="InterPro" id="IPR011856">
    <property type="entry name" value="tRNA_endonuc-like_dom_sf"/>
</dbReference>
<protein>
    <recommendedName>
        <fullName evidence="5">phosphodiesterase I</fullName>
        <ecNumber evidence="5">3.1.4.1</ecNumber>
    </recommendedName>
</protein>
<dbReference type="InterPro" id="IPR049125">
    <property type="entry name" value="FAN1-like_WH"/>
</dbReference>
<accession>A0A2A5WKJ0</accession>
<comment type="cofactor">
    <cofactor evidence="3">
        <name>Mg(2+)</name>
        <dbReference type="ChEBI" id="CHEBI:18420"/>
    </cofactor>
</comment>